<comment type="similarity">
    <text evidence="4">Belongs to the methyl-accepting chemotaxis (MCP) protein family.</text>
</comment>
<gene>
    <name evidence="10" type="ORF">EDI28_21820</name>
</gene>
<dbReference type="InterPro" id="IPR003660">
    <property type="entry name" value="HAMP_dom"/>
</dbReference>
<feature type="domain" description="T-SNARE coiled-coil homology" evidence="8">
    <location>
        <begin position="562"/>
        <end position="624"/>
    </location>
</feature>
<proteinExistence type="inferred from homology"/>
<evidence type="ECO:0000256" key="2">
    <source>
        <dbReference type="ARBA" id="ARBA00022519"/>
    </source>
</evidence>
<evidence type="ECO:0000259" key="8">
    <source>
        <dbReference type="PROSITE" id="PS50192"/>
    </source>
</evidence>
<name>A0A444JK41_9GAMM</name>
<evidence type="ECO:0000256" key="6">
    <source>
        <dbReference type="SAM" id="Phobius"/>
    </source>
</evidence>
<feature type="transmembrane region" description="Helical" evidence="6">
    <location>
        <begin position="12"/>
        <end position="31"/>
    </location>
</feature>
<evidence type="ECO:0000259" key="7">
    <source>
        <dbReference type="PROSITE" id="PS50111"/>
    </source>
</evidence>
<dbReference type="PROSITE" id="PS50885">
    <property type="entry name" value="HAMP"/>
    <property type="match status" value="1"/>
</dbReference>
<dbReference type="CDD" id="cd06225">
    <property type="entry name" value="HAMP"/>
    <property type="match status" value="1"/>
</dbReference>
<dbReference type="InterPro" id="IPR004089">
    <property type="entry name" value="MCPsignal_dom"/>
</dbReference>
<keyword evidence="6" id="KW-0472">Membrane</keyword>
<keyword evidence="11" id="KW-1185">Reference proteome</keyword>
<dbReference type="PROSITE" id="PS50111">
    <property type="entry name" value="CHEMOTAXIS_TRANSDUC_2"/>
    <property type="match status" value="1"/>
</dbReference>
<dbReference type="GO" id="GO:0007165">
    <property type="term" value="P:signal transduction"/>
    <property type="evidence" value="ECO:0007669"/>
    <property type="project" value="UniProtKB-KW"/>
</dbReference>
<dbReference type="SMART" id="SM00304">
    <property type="entry name" value="HAMP"/>
    <property type="match status" value="1"/>
</dbReference>
<organism evidence="10 11">
    <name type="scientific">Photobacterium chitinilyticum</name>
    <dbReference type="NCBI Taxonomy" id="2485123"/>
    <lineage>
        <taxon>Bacteria</taxon>
        <taxon>Pseudomonadati</taxon>
        <taxon>Pseudomonadota</taxon>
        <taxon>Gammaproteobacteria</taxon>
        <taxon>Vibrionales</taxon>
        <taxon>Vibrionaceae</taxon>
        <taxon>Photobacterium</taxon>
    </lineage>
</organism>
<keyword evidence="6" id="KW-0812">Transmembrane</keyword>
<dbReference type="Pfam" id="PF00015">
    <property type="entry name" value="MCPsignal"/>
    <property type="match status" value="1"/>
</dbReference>
<sequence length="650" mass="71245">MLNTIKNLPLRILLSLSSAFAVLCFIITIIISQNLLSEVETNTNKVNDFIAFNSTMKEFQDLQDVSRMKSIYALGFYERMDEMVSVNGENLTKVKRSYSALMQTDNRALTPQAKQSLDTFVNNYKLYVQASEQLREQRQKIIKIYDATSWITTDITATDSLIAKNRNTDDIDLWTQKLSDISDTAGLMLYHLAVGVKGQSQQDTKKTLEYARELNAYFKNFNHWPEAETVINNAKLWELQLKEIIQLQKDKKATANRMIELGNNNTKIITSLAEASIHKTEDLSDKSSELLQSVTTSQLTATAIATVLALTISIFLSNAISGVMSSLYQAVKELADGNLNARTNIKGKNEIGLLGDSLDDAISQLAQTIRSLRGVSDEVATSSTELAAVMTQSEVNGREQQQQVEQIAAAVTELSAAASQVDGYAKTADESAQQALTMGAESTEIAQHSRQLTQELALQLDETSTQVTDLNEQSIKISEVITVIDSISEQTNLLALNAAIEAARAGESGRGFAVVADEVRVLAAKTQDSTQQIQTIIEQLQHKSSAVVDAVNNSLSKVKANSEIAEQTSNQIESITQALEHISHVNGDVTASVDEQSRAIDDITLNINTINDIISQNVAGISQTAEASSHLSQLAENQKNQLGEFQVAER</sequence>
<comment type="subcellular location">
    <subcellularLocation>
        <location evidence="1">Cell inner membrane</location>
        <topology evidence="1">Multi-pass membrane protein</topology>
    </subcellularLocation>
</comment>
<dbReference type="Gene3D" id="1.10.287.950">
    <property type="entry name" value="Methyl-accepting chemotaxis protein"/>
    <property type="match status" value="1"/>
</dbReference>
<protein>
    <submittedName>
        <fullName evidence="10">Methyl-accepting chemotaxis protein</fullName>
    </submittedName>
</protein>
<dbReference type="Proteomes" id="UP000287563">
    <property type="component" value="Unassembled WGS sequence"/>
</dbReference>
<dbReference type="PANTHER" id="PTHR32089">
    <property type="entry name" value="METHYL-ACCEPTING CHEMOTAXIS PROTEIN MCPB"/>
    <property type="match status" value="1"/>
</dbReference>
<dbReference type="Pfam" id="PF00672">
    <property type="entry name" value="HAMP"/>
    <property type="match status" value="1"/>
</dbReference>
<dbReference type="SUPFAM" id="SSF58104">
    <property type="entry name" value="Methyl-accepting chemotaxis protein (MCP) signaling domain"/>
    <property type="match status" value="1"/>
</dbReference>
<accession>A0A444JK41</accession>
<reference evidence="10 11" key="1">
    <citation type="submission" date="2018-11" db="EMBL/GenBank/DDBJ databases">
        <title>Photobacterium sp. BEI247 sp. nov., a marine bacterium isolated from Yongle Blue Hole in the South China Sea.</title>
        <authorList>
            <person name="Wang X."/>
        </authorList>
    </citation>
    <scope>NUCLEOTIDE SEQUENCE [LARGE SCALE GENOMIC DNA]</scope>
    <source>
        <strain evidence="11">BEI247</strain>
    </source>
</reference>
<dbReference type="InterPro" id="IPR000727">
    <property type="entry name" value="T_SNARE_dom"/>
</dbReference>
<dbReference type="InterPro" id="IPR004090">
    <property type="entry name" value="Chemotax_Me-accpt_rcpt"/>
</dbReference>
<dbReference type="GO" id="GO:0005886">
    <property type="term" value="C:plasma membrane"/>
    <property type="evidence" value="ECO:0007669"/>
    <property type="project" value="UniProtKB-SubCell"/>
</dbReference>
<feature type="domain" description="Methyl-accepting transducer" evidence="7">
    <location>
        <begin position="375"/>
        <end position="611"/>
    </location>
</feature>
<evidence type="ECO:0000259" key="9">
    <source>
        <dbReference type="PROSITE" id="PS50885"/>
    </source>
</evidence>
<keyword evidence="3 5" id="KW-0807">Transducer</keyword>
<dbReference type="PRINTS" id="PR00260">
    <property type="entry name" value="CHEMTRNSDUCR"/>
</dbReference>
<dbReference type="EMBL" id="RJLM01000014">
    <property type="protein sequence ID" value="RWX53455.1"/>
    <property type="molecule type" value="Genomic_DNA"/>
</dbReference>
<evidence type="ECO:0000256" key="5">
    <source>
        <dbReference type="PROSITE-ProRule" id="PRU00284"/>
    </source>
</evidence>
<keyword evidence="6" id="KW-1133">Transmembrane helix</keyword>
<dbReference type="FunFam" id="1.10.287.950:FF:000001">
    <property type="entry name" value="Methyl-accepting chemotaxis sensory transducer"/>
    <property type="match status" value="1"/>
</dbReference>
<evidence type="ECO:0000256" key="3">
    <source>
        <dbReference type="ARBA" id="ARBA00023224"/>
    </source>
</evidence>
<keyword evidence="2" id="KW-1003">Cell membrane</keyword>
<dbReference type="GO" id="GO:0004888">
    <property type="term" value="F:transmembrane signaling receptor activity"/>
    <property type="evidence" value="ECO:0007669"/>
    <property type="project" value="InterPro"/>
</dbReference>
<dbReference type="PROSITE" id="PS50192">
    <property type="entry name" value="T_SNARE"/>
    <property type="match status" value="1"/>
</dbReference>
<dbReference type="SMART" id="SM00283">
    <property type="entry name" value="MA"/>
    <property type="match status" value="1"/>
</dbReference>
<dbReference type="PANTHER" id="PTHR32089:SF33">
    <property type="entry name" value="TOXIN COREGULATED PILUS BIOSYNTHESIS PROTEIN I"/>
    <property type="match status" value="1"/>
</dbReference>
<feature type="domain" description="HAMP" evidence="9">
    <location>
        <begin position="318"/>
        <end position="370"/>
    </location>
</feature>
<evidence type="ECO:0000313" key="10">
    <source>
        <dbReference type="EMBL" id="RWX53455.1"/>
    </source>
</evidence>
<dbReference type="OrthoDB" id="5829590at2"/>
<evidence type="ECO:0000313" key="11">
    <source>
        <dbReference type="Proteomes" id="UP000287563"/>
    </source>
</evidence>
<comment type="caution">
    <text evidence="10">The sequence shown here is derived from an EMBL/GenBank/DDBJ whole genome shotgun (WGS) entry which is preliminary data.</text>
</comment>
<dbReference type="AlphaFoldDB" id="A0A444JK41"/>
<keyword evidence="2" id="KW-0997">Cell inner membrane</keyword>
<evidence type="ECO:0000256" key="1">
    <source>
        <dbReference type="ARBA" id="ARBA00004429"/>
    </source>
</evidence>
<dbReference type="GO" id="GO:0006935">
    <property type="term" value="P:chemotaxis"/>
    <property type="evidence" value="ECO:0007669"/>
    <property type="project" value="InterPro"/>
</dbReference>
<evidence type="ECO:0000256" key="4">
    <source>
        <dbReference type="ARBA" id="ARBA00029447"/>
    </source>
</evidence>